<dbReference type="EC" id="2.1.1.56" evidence="11"/>
<dbReference type="InterPro" id="IPR039753">
    <property type="entry name" value="RG7MT1"/>
</dbReference>
<keyword evidence="5 11" id="KW-0949">S-adenosyl-L-methionine</keyword>
<name>A0A2I0U9Z3_LIMLA</name>
<feature type="compositionally biased region" description="Polar residues" evidence="14">
    <location>
        <begin position="38"/>
        <end position="47"/>
    </location>
</feature>
<dbReference type="EMBL" id="KZ505952">
    <property type="protein sequence ID" value="PKU42874.1"/>
    <property type="molecule type" value="Genomic_DNA"/>
</dbReference>
<evidence type="ECO:0000256" key="2">
    <source>
        <dbReference type="ARBA" id="ARBA00022603"/>
    </source>
</evidence>
<dbReference type="FunFam" id="3.40.50.150:FF:000093">
    <property type="entry name" value="mRNA cap guanine-N7 methyltransferase"/>
    <property type="match status" value="1"/>
</dbReference>
<evidence type="ECO:0000256" key="8">
    <source>
        <dbReference type="ARBA" id="ARBA00023242"/>
    </source>
</evidence>
<dbReference type="PANTHER" id="PTHR12189:SF2">
    <property type="entry name" value="MRNA CAP GUANINE-N7 METHYLTRANSFERASE"/>
    <property type="match status" value="1"/>
</dbReference>
<dbReference type="InterPro" id="IPR004971">
    <property type="entry name" value="mRNA_G-N7_MeTrfase_dom"/>
</dbReference>
<reference evidence="17" key="2">
    <citation type="submission" date="2017-12" db="EMBL/GenBank/DDBJ databases">
        <title>Genome sequence of the Bar-tailed Godwit (Limosa lapponica baueri).</title>
        <authorList>
            <person name="Lima N.C.B."/>
            <person name="Parody-Merino A.M."/>
            <person name="Battley P.F."/>
            <person name="Fidler A.E."/>
            <person name="Prosdocimi F."/>
        </authorList>
    </citation>
    <scope>NUCLEOTIDE SEQUENCE [LARGE SCALE GENOMIC DNA]</scope>
</reference>
<evidence type="ECO:0000256" key="11">
    <source>
        <dbReference type="PIRNR" id="PIRNR028762"/>
    </source>
</evidence>
<feature type="site" description="mRNA cap binding" evidence="13">
    <location>
        <position position="151"/>
    </location>
</feature>
<proteinExistence type="inferred from homology"/>
<organism evidence="16 17">
    <name type="scientific">Limosa lapponica baueri</name>
    <dbReference type="NCBI Taxonomy" id="1758121"/>
    <lineage>
        <taxon>Eukaryota</taxon>
        <taxon>Metazoa</taxon>
        <taxon>Chordata</taxon>
        <taxon>Craniata</taxon>
        <taxon>Vertebrata</taxon>
        <taxon>Euteleostomi</taxon>
        <taxon>Archelosauria</taxon>
        <taxon>Archosauria</taxon>
        <taxon>Dinosauria</taxon>
        <taxon>Saurischia</taxon>
        <taxon>Theropoda</taxon>
        <taxon>Coelurosauria</taxon>
        <taxon>Aves</taxon>
        <taxon>Neognathae</taxon>
        <taxon>Neoaves</taxon>
        <taxon>Charadriiformes</taxon>
        <taxon>Scolopacidae</taxon>
        <taxon>Limosa</taxon>
    </lineage>
</organism>
<dbReference type="Pfam" id="PF03291">
    <property type="entry name" value="mRNA_G-N7_MeTrfase"/>
    <property type="match status" value="1"/>
</dbReference>
<dbReference type="PROSITE" id="PS51562">
    <property type="entry name" value="RNA_CAP0_MT"/>
    <property type="match status" value="1"/>
</dbReference>
<evidence type="ECO:0000256" key="10">
    <source>
        <dbReference type="ARBA" id="ARBA00045434"/>
    </source>
</evidence>
<evidence type="ECO:0000256" key="6">
    <source>
        <dbReference type="ARBA" id="ARBA00022884"/>
    </source>
</evidence>
<keyword evidence="7 11" id="KW-0506">mRNA capping</keyword>
<keyword evidence="2 11" id="KW-0489">Methyltransferase</keyword>
<comment type="function">
    <text evidence="10">Catalytic subunit of the mRNA-capping methyltransferase RNMT:RAMAC complex that methylates the N7 position of the added guanosine to the 5'-cap structure of mRNAs. Binds RNA containing 5'-terminal GpppC.</text>
</comment>
<comment type="catalytic activity">
    <reaction evidence="9">
        <text>a 5'-end (5'-triphosphoguanosine)-ribonucleoside in mRNA + S-adenosyl-L-methionine = a 5'-end (N(7)-methyl 5'-triphosphoguanosine)-ribonucleoside in mRNA + S-adenosyl-L-homocysteine</text>
        <dbReference type="Rhea" id="RHEA:67008"/>
        <dbReference type="Rhea" id="RHEA-COMP:17166"/>
        <dbReference type="Rhea" id="RHEA-COMP:17167"/>
        <dbReference type="ChEBI" id="CHEBI:57856"/>
        <dbReference type="ChEBI" id="CHEBI:59789"/>
        <dbReference type="ChEBI" id="CHEBI:156461"/>
        <dbReference type="ChEBI" id="CHEBI:167617"/>
        <dbReference type="EC" id="2.1.1.56"/>
    </reaction>
</comment>
<keyword evidence="4 11" id="KW-0808">Transferase</keyword>
<feature type="compositionally biased region" description="Basic and acidic residues" evidence="14">
    <location>
        <begin position="1"/>
        <end position="28"/>
    </location>
</feature>
<dbReference type="CDD" id="cd02440">
    <property type="entry name" value="AdoMet_MTases"/>
    <property type="match status" value="1"/>
</dbReference>
<evidence type="ECO:0000313" key="17">
    <source>
        <dbReference type="Proteomes" id="UP000233556"/>
    </source>
</evidence>
<feature type="site" description="mRNA cap binding" evidence="13">
    <location>
        <position position="308"/>
    </location>
</feature>
<dbReference type="PIRSF" id="PIRSF028762">
    <property type="entry name" value="ABD1"/>
    <property type="match status" value="1"/>
</dbReference>
<feature type="binding site" evidence="12">
    <location>
        <position position="164"/>
    </location>
    <ligand>
        <name>S-adenosyl-L-methionine</name>
        <dbReference type="ChEBI" id="CHEBI:59789"/>
    </ligand>
</feature>
<feature type="site" description="mRNA cap binding" evidence="13">
    <location>
        <position position="145"/>
    </location>
</feature>
<dbReference type="InterPro" id="IPR016899">
    <property type="entry name" value="mRNA_G-N7_MeTrfase_euk"/>
</dbReference>
<feature type="site" description="mRNA cap binding" evidence="13">
    <location>
        <position position="226"/>
    </location>
</feature>
<feature type="region of interest" description="Disordered" evidence="14">
    <location>
        <begin position="1"/>
        <end position="86"/>
    </location>
</feature>
<dbReference type="SUPFAM" id="SSF53335">
    <property type="entry name" value="S-adenosyl-L-methionine-dependent methyltransferases"/>
    <property type="match status" value="1"/>
</dbReference>
<feature type="binding site" evidence="12">
    <location>
        <position position="142"/>
    </location>
    <ligand>
        <name>S-adenosyl-L-methionine</name>
        <dbReference type="ChEBI" id="CHEBI:59789"/>
    </ligand>
</feature>
<comment type="subcellular location">
    <subcellularLocation>
        <location evidence="1 11">Nucleus</location>
    </subcellularLocation>
</comment>
<keyword evidence="6 11" id="KW-0694">RNA-binding</keyword>
<feature type="binding site" evidence="12">
    <location>
        <position position="199"/>
    </location>
    <ligand>
        <name>S-adenosyl-L-methionine</name>
        <dbReference type="ChEBI" id="CHEBI:59789"/>
    </ligand>
</feature>
<feature type="site" description="mRNA cap binding" evidence="13">
    <location>
        <position position="357"/>
    </location>
</feature>
<dbReference type="Proteomes" id="UP000233556">
    <property type="component" value="Unassembled WGS sequence"/>
</dbReference>
<dbReference type="OrthoDB" id="10248867at2759"/>
<dbReference type="InterPro" id="IPR029063">
    <property type="entry name" value="SAM-dependent_MTases_sf"/>
</dbReference>
<evidence type="ECO:0000259" key="15">
    <source>
        <dbReference type="PROSITE" id="PS51562"/>
    </source>
</evidence>
<feature type="binding site" evidence="12">
    <location>
        <position position="227"/>
    </location>
    <ligand>
        <name>S-adenosyl-L-methionine</name>
        <dbReference type="ChEBI" id="CHEBI:59789"/>
    </ligand>
</feature>
<accession>A0A2I0U9Z3</accession>
<dbReference type="Gene3D" id="3.40.50.150">
    <property type="entry name" value="Vaccinia Virus protein VP39"/>
    <property type="match status" value="1"/>
</dbReference>
<evidence type="ECO:0000256" key="12">
    <source>
        <dbReference type="PIRSR" id="PIRSR028762-1"/>
    </source>
</evidence>
<dbReference type="GO" id="GO:0005634">
    <property type="term" value="C:nucleus"/>
    <property type="evidence" value="ECO:0007669"/>
    <property type="project" value="UniProtKB-SubCell"/>
</dbReference>
<feature type="compositionally biased region" description="Basic and acidic residues" evidence="14">
    <location>
        <begin position="48"/>
        <end position="82"/>
    </location>
</feature>
<keyword evidence="3 11" id="KW-0507">mRNA processing</keyword>
<feature type="binding site" evidence="13">
    <location>
        <begin position="114"/>
        <end position="115"/>
    </location>
    <ligand>
        <name>mRNA</name>
        <dbReference type="ChEBI" id="CHEBI:33699"/>
    </ligand>
</feature>
<gene>
    <name evidence="16" type="ORF">llap_6819</name>
</gene>
<dbReference type="AlphaFoldDB" id="A0A2I0U9Z3"/>
<keyword evidence="8 11" id="KW-0539">Nucleus</keyword>
<evidence type="ECO:0000313" key="16">
    <source>
        <dbReference type="EMBL" id="PKU42874.1"/>
    </source>
</evidence>
<keyword evidence="17" id="KW-1185">Reference proteome</keyword>
<protein>
    <recommendedName>
        <fullName evidence="11">mRNA cap guanine-N(7) methyltransferase</fullName>
        <ecNumber evidence="11">2.1.1.56</ecNumber>
    </recommendedName>
    <alternativeName>
        <fullName evidence="11">mRNA (guanine-N(7))-methyltransferase</fullName>
    </alternativeName>
    <alternativeName>
        <fullName evidence="11">mRNA cap methyltransferase</fullName>
    </alternativeName>
</protein>
<evidence type="ECO:0000256" key="9">
    <source>
        <dbReference type="ARBA" id="ARBA00044712"/>
    </source>
</evidence>
<evidence type="ECO:0000256" key="14">
    <source>
        <dbReference type="SAM" id="MobiDB-lite"/>
    </source>
</evidence>
<dbReference type="GO" id="GO:0004482">
    <property type="term" value="F:mRNA 5'-cap (guanine-N7-)-methyltransferase activity"/>
    <property type="evidence" value="ECO:0007669"/>
    <property type="project" value="UniProtKB-EC"/>
</dbReference>
<comment type="similarity">
    <text evidence="11">Belongs to the class I-like SAM-binding methyltransferase superfamily. mRNA cap 0 methyltransferase family.</text>
</comment>
<evidence type="ECO:0000256" key="1">
    <source>
        <dbReference type="ARBA" id="ARBA00004123"/>
    </source>
</evidence>
<sequence>MADLTKAEEQQVEKSLDEEVEETPHTSEVDSGIGCEGDSSTSGTVHSTENEKEVDGGNQDDRAKRKNLDPEDEPPKKVRETGHGQTVAAHYNELQEVGLEKRSQSRIFYLRNFNNWTKSVLIGEFIDRVRRKKSDITVLDLGCGKGGDLLKWKKGRIKKLVCTDIADISVQQCKQRYEDMKARCRYNEHIFDAEFIQADSTKDLLSSKYNDPDMRFDICSCQFVYHYSFETYEQADMMLKNACGNLSPGGYFIGTTPNSFELVKRLEASQTNSFGNDVYSVKFEKKGEYPLFGCKYDFHLEEVVDVPEFLVYFPLLEELVSDKPDDYEHAKEFIKDGKAKLPLGTLSKSEWEATSIYLVFAFEKQL</sequence>
<evidence type="ECO:0000256" key="3">
    <source>
        <dbReference type="ARBA" id="ARBA00022664"/>
    </source>
</evidence>
<feature type="binding site" evidence="12">
    <location>
        <position position="222"/>
    </location>
    <ligand>
        <name>S-adenosyl-L-methionine</name>
        <dbReference type="ChEBI" id="CHEBI:59789"/>
    </ligand>
</feature>
<evidence type="ECO:0000256" key="4">
    <source>
        <dbReference type="ARBA" id="ARBA00022679"/>
    </source>
</evidence>
<feature type="domain" description="MRNA cap 0 methyltransferase" evidence="15">
    <location>
        <begin position="105"/>
        <end position="365"/>
    </location>
</feature>
<evidence type="ECO:0000256" key="5">
    <source>
        <dbReference type="ARBA" id="ARBA00022691"/>
    </source>
</evidence>
<evidence type="ECO:0000256" key="7">
    <source>
        <dbReference type="ARBA" id="ARBA00023042"/>
    </source>
</evidence>
<feature type="site" description="mRNA cap binding" evidence="13">
    <location>
        <position position="176"/>
    </location>
</feature>
<dbReference type="GO" id="GO:0003723">
    <property type="term" value="F:RNA binding"/>
    <property type="evidence" value="ECO:0007669"/>
    <property type="project" value="UniProtKB-KW"/>
</dbReference>
<dbReference type="PANTHER" id="PTHR12189">
    <property type="entry name" value="MRNA GUANINE-7- METHYLTRANSFERASE"/>
    <property type="match status" value="1"/>
</dbReference>
<reference evidence="17" key="1">
    <citation type="submission" date="2017-11" db="EMBL/GenBank/DDBJ databases">
        <authorList>
            <person name="Lima N.C."/>
            <person name="Parody-Merino A.M."/>
            <person name="Battley P.F."/>
            <person name="Fidler A.E."/>
            <person name="Prosdocimi F."/>
        </authorList>
    </citation>
    <scope>NUCLEOTIDE SEQUENCE [LARGE SCALE GENOMIC DNA]</scope>
</reference>
<feature type="binding site" evidence="12">
    <location>
        <position position="118"/>
    </location>
    <ligand>
        <name>S-adenosyl-L-methionine</name>
        <dbReference type="ChEBI" id="CHEBI:59789"/>
    </ligand>
</feature>
<evidence type="ECO:0000256" key="13">
    <source>
        <dbReference type="PIRSR" id="PIRSR028762-2"/>
    </source>
</evidence>